<dbReference type="Pfam" id="PF08530">
    <property type="entry name" value="PepX_C"/>
    <property type="match status" value="1"/>
</dbReference>
<dbReference type="InterPro" id="IPR013736">
    <property type="entry name" value="Xaa-Pro_dipept_C"/>
</dbReference>
<dbReference type="SUPFAM" id="SSF53474">
    <property type="entry name" value="alpha/beta-Hydrolases"/>
    <property type="match status" value="1"/>
</dbReference>
<dbReference type="SMART" id="SM00939">
    <property type="entry name" value="PepX_C"/>
    <property type="match status" value="1"/>
</dbReference>
<evidence type="ECO:0000313" key="6">
    <source>
        <dbReference type="Proteomes" id="UP001147653"/>
    </source>
</evidence>
<dbReference type="Pfam" id="PF02494">
    <property type="entry name" value="HYR"/>
    <property type="match status" value="1"/>
</dbReference>
<reference evidence="5" key="1">
    <citation type="submission" date="2022-10" db="EMBL/GenBank/DDBJ databases">
        <title>The WGS of Solirubrobacter phytolaccae KCTC 29190.</title>
        <authorList>
            <person name="Jiang Z."/>
        </authorList>
    </citation>
    <scope>NUCLEOTIDE SEQUENCE</scope>
    <source>
        <strain evidence="5">KCTC 29190</strain>
    </source>
</reference>
<dbReference type="PROSITE" id="PS50825">
    <property type="entry name" value="HYR"/>
    <property type="match status" value="1"/>
</dbReference>
<dbReference type="Gene3D" id="3.40.50.1820">
    <property type="entry name" value="alpha/beta hydrolase"/>
    <property type="match status" value="2"/>
</dbReference>
<dbReference type="InterPro" id="IPR000383">
    <property type="entry name" value="Xaa-Pro-like_dom"/>
</dbReference>
<evidence type="ECO:0000256" key="2">
    <source>
        <dbReference type="ARBA" id="ARBA00022801"/>
    </source>
</evidence>
<organism evidence="5 6">
    <name type="scientific">Solirubrobacter phytolaccae</name>
    <dbReference type="NCBI Taxonomy" id="1404360"/>
    <lineage>
        <taxon>Bacteria</taxon>
        <taxon>Bacillati</taxon>
        <taxon>Actinomycetota</taxon>
        <taxon>Thermoleophilia</taxon>
        <taxon>Solirubrobacterales</taxon>
        <taxon>Solirubrobacteraceae</taxon>
        <taxon>Solirubrobacter</taxon>
    </lineage>
</organism>
<evidence type="ECO:0000256" key="3">
    <source>
        <dbReference type="SAM" id="MobiDB-lite"/>
    </source>
</evidence>
<dbReference type="RefSeq" id="WP_270022929.1">
    <property type="nucleotide sequence ID" value="NZ_JAPDDP010000001.1"/>
</dbReference>
<keyword evidence="6" id="KW-1185">Reference proteome</keyword>
<dbReference type="AlphaFoldDB" id="A0A9X3N2K7"/>
<gene>
    <name evidence="5" type="ORF">OJ997_00085</name>
</gene>
<dbReference type="Pfam" id="PF02129">
    <property type="entry name" value="Peptidase_S15"/>
    <property type="match status" value="1"/>
</dbReference>
<proteinExistence type="predicted"/>
<dbReference type="Gene3D" id="2.60.120.260">
    <property type="entry name" value="Galactose-binding domain-like"/>
    <property type="match status" value="1"/>
</dbReference>
<keyword evidence="1" id="KW-0677">Repeat</keyword>
<dbReference type="InterPro" id="IPR005674">
    <property type="entry name" value="CocE/Ser_esterase"/>
</dbReference>
<feature type="domain" description="HYR" evidence="4">
    <location>
        <begin position="678"/>
        <end position="761"/>
    </location>
</feature>
<dbReference type="InterPro" id="IPR008979">
    <property type="entry name" value="Galactose-bd-like_sf"/>
</dbReference>
<evidence type="ECO:0000259" key="4">
    <source>
        <dbReference type="PROSITE" id="PS50825"/>
    </source>
</evidence>
<comment type="caution">
    <text evidence="5">The sequence shown here is derived from an EMBL/GenBank/DDBJ whole genome shotgun (WGS) entry which is preliminary data.</text>
</comment>
<name>A0A9X3N2K7_9ACTN</name>
<evidence type="ECO:0000313" key="5">
    <source>
        <dbReference type="EMBL" id="MDA0178675.1"/>
    </source>
</evidence>
<dbReference type="InterPro" id="IPR003410">
    <property type="entry name" value="HYR_dom"/>
</dbReference>
<dbReference type="InterPro" id="IPR029058">
    <property type="entry name" value="AB_hydrolase_fold"/>
</dbReference>
<accession>A0A9X3N2K7</accession>
<protein>
    <submittedName>
        <fullName evidence="5">CocE/NonD family hydrolase</fullName>
    </submittedName>
</protein>
<feature type="region of interest" description="Disordered" evidence="3">
    <location>
        <begin position="256"/>
        <end position="284"/>
    </location>
</feature>
<sequence>MLALGAGAAQAQSPVLEDGKTKAVYDYKSAIRERVFIPQPGIDQDHNGKDDFITADIIRPREGSATNKMPAIVDPSPYYTTSCRGNEAQCMADWDNDGVNDRWPLFYDNYFVPRGYAYVLAQMNGTAYTEEGCPMHGGPGDIAGEKSVIDWLNGRVKAYALKAGTNTTPDLTKEVVADWHNGSSAMIGKSYDGTLSNGVAATGVEGLKTIVPISAISDWYLYSRTGGIRNNTNYPGGSLNPTVTTGPSPPVGVTLPNRRATTNPASPGPCGDENNDISNDANAETGDGDAHGDYNVFWNDRNYLLNANKVKAAVFATHGFQDDNVRTDHMWQWWNALKANNVPRKLWLLRAGHTDPFESNRAEWVKTLHRWFDHYLYGVNNGIETEPAVTIEDEKDTWKNYGDWPIPGTQNVDVFLRGSDAAGAGTLGGSAGGSTRSLDFTGTAGFPNETTVISTPTGSQANRRVFLSKTLTKDVRISGTPMIDIVASVPGTQQNFGAVLVDYGAGTQVTRNGEGISTPNATTGPRTCWGDTSAGGPDCTIGQPCTASVREIDTACYLEVTKPTQDVTQWRVTRGTLDSSNRESLWYQVGTNSPLTPNTAYHYKFPTFATEHTFKAGHQIGIVIVGNLFGGTAGGGTYPSATSATAAQAISLNTQESKVSLPVLGGYSALASASGTDAETVAPTLGDAPADIATATTDASGTTVTYTLPTATDNEDPNPVVTCDPASGSKFAVGTTTVTCVAKDANGNTSAPKTFKVVVRQDVPVNGTVGGSVPSTLTLTLGTPGTFGAFTPGVTKTYTATTKATVTSTAGDALLSVSDPSAVGTGHLVNGTFVLPQPLQGRARNAANTGTAFNNIGSSLNLLVWNGPVANDDVDLEFSQLVNSNDPLRTGTYSKTLTFTLSTTTP</sequence>
<dbReference type="Proteomes" id="UP001147653">
    <property type="component" value="Unassembled WGS sequence"/>
</dbReference>
<dbReference type="EMBL" id="JAPDDP010000001">
    <property type="protein sequence ID" value="MDA0178675.1"/>
    <property type="molecule type" value="Genomic_DNA"/>
</dbReference>
<dbReference type="SUPFAM" id="SSF49785">
    <property type="entry name" value="Galactose-binding domain-like"/>
    <property type="match status" value="1"/>
</dbReference>
<evidence type="ECO:0000256" key="1">
    <source>
        <dbReference type="ARBA" id="ARBA00022737"/>
    </source>
</evidence>
<dbReference type="GO" id="GO:0008239">
    <property type="term" value="F:dipeptidyl-peptidase activity"/>
    <property type="evidence" value="ECO:0007669"/>
    <property type="project" value="InterPro"/>
</dbReference>
<keyword evidence="2 5" id="KW-0378">Hydrolase</keyword>
<dbReference type="NCBIfam" id="TIGR00976">
    <property type="entry name" value="CocE_NonD"/>
    <property type="match status" value="1"/>
</dbReference>